<accession>A0A6J4L205</accession>
<evidence type="ECO:0000313" key="1">
    <source>
        <dbReference type="EMBL" id="CAA9321910.1"/>
    </source>
</evidence>
<dbReference type="AlphaFoldDB" id="A0A6J4L205"/>
<dbReference type="EMBL" id="CADCUF010000049">
    <property type="protein sequence ID" value="CAA9321910.1"/>
    <property type="molecule type" value="Genomic_DNA"/>
</dbReference>
<protein>
    <submittedName>
        <fullName evidence="1">Uncharacterized protein</fullName>
    </submittedName>
</protein>
<name>A0A6J4L205_9ACTN</name>
<sequence length="57" mass="5774">MCHPVRCRVCGKVTWAGCGAHVEQALAGIPEEHLCAGHAKRAPVPAPGPGPAPAPRG</sequence>
<gene>
    <name evidence="1" type="ORF">AVDCRST_MAG24-383</name>
</gene>
<dbReference type="PANTHER" id="PTHR34724">
    <property type="entry name" value="OS12G0596101 PROTEIN"/>
    <property type="match status" value="1"/>
</dbReference>
<dbReference type="PANTHER" id="PTHR34724:SF2">
    <property type="entry name" value="OS12G0596101 PROTEIN"/>
    <property type="match status" value="1"/>
</dbReference>
<organism evidence="1">
    <name type="scientific">uncultured Nocardioidaceae bacterium</name>
    <dbReference type="NCBI Taxonomy" id="253824"/>
    <lineage>
        <taxon>Bacteria</taxon>
        <taxon>Bacillati</taxon>
        <taxon>Actinomycetota</taxon>
        <taxon>Actinomycetes</taxon>
        <taxon>Propionibacteriales</taxon>
        <taxon>Nocardioidaceae</taxon>
        <taxon>environmental samples</taxon>
    </lineage>
</organism>
<proteinExistence type="predicted"/>
<reference evidence="1" key="1">
    <citation type="submission" date="2020-02" db="EMBL/GenBank/DDBJ databases">
        <authorList>
            <person name="Meier V. D."/>
        </authorList>
    </citation>
    <scope>NUCLEOTIDE SEQUENCE</scope>
    <source>
        <strain evidence="1">AVDCRST_MAG24</strain>
    </source>
</reference>